<organism evidence="1 2">
    <name type="scientific">Candidatus Parabacteroides intestinigallinarum</name>
    <dbReference type="NCBI Taxonomy" id="2838722"/>
    <lineage>
        <taxon>Bacteria</taxon>
        <taxon>Pseudomonadati</taxon>
        <taxon>Bacteroidota</taxon>
        <taxon>Bacteroidia</taxon>
        <taxon>Bacteroidales</taxon>
        <taxon>Tannerellaceae</taxon>
        <taxon>Parabacteroides</taxon>
    </lineage>
</organism>
<keyword evidence="1" id="KW-0808">Transferase</keyword>
<accession>A0A9D2BQD7</accession>
<dbReference type="AlphaFoldDB" id="A0A9D2BQD7"/>
<dbReference type="GO" id="GO:0016757">
    <property type="term" value="F:glycosyltransferase activity"/>
    <property type="evidence" value="ECO:0007669"/>
    <property type="project" value="UniProtKB-KW"/>
</dbReference>
<gene>
    <name evidence="1" type="ORF">H9848_12155</name>
</gene>
<proteinExistence type="predicted"/>
<evidence type="ECO:0000313" key="2">
    <source>
        <dbReference type="Proteomes" id="UP000823847"/>
    </source>
</evidence>
<keyword evidence="1" id="KW-0328">Glycosyltransferase</keyword>
<protein>
    <submittedName>
        <fullName evidence="1">Glycosyltransferase</fullName>
        <ecNumber evidence="1">2.4.-.-</ecNumber>
    </submittedName>
</protein>
<name>A0A9D2BQD7_9BACT</name>
<dbReference type="SUPFAM" id="SSF53756">
    <property type="entry name" value="UDP-Glycosyltransferase/glycogen phosphorylase"/>
    <property type="match status" value="1"/>
</dbReference>
<reference evidence="1" key="2">
    <citation type="submission" date="2021-04" db="EMBL/GenBank/DDBJ databases">
        <authorList>
            <person name="Gilroy R."/>
        </authorList>
    </citation>
    <scope>NUCLEOTIDE SEQUENCE</scope>
    <source>
        <strain evidence="1">ChiHecec2B26-12326</strain>
    </source>
</reference>
<evidence type="ECO:0000313" key="1">
    <source>
        <dbReference type="EMBL" id="HIX87339.1"/>
    </source>
</evidence>
<comment type="caution">
    <text evidence="1">The sequence shown here is derived from an EMBL/GenBank/DDBJ whole genome shotgun (WGS) entry which is preliminary data.</text>
</comment>
<dbReference type="Gene3D" id="3.40.50.2000">
    <property type="entry name" value="Glycogen Phosphorylase B"/>
    <property type="match status" value="1"/>
</dbReference>
<dbReference type="Proteomes" id="UP000823847">
    <property type="component" value="Unassembled WGS sequence"/>
</dbReference>
<dbReference type="EMBL" id="DXEN01000088">
    <property type="protein sequence ID" value="HIX87339.1"/>
    <property type="molecule type" value="Genomic_DNA"/>
</dbReference>
<reference evidence="1" key="1">
    <citation type="journal article" date="2021" name="PeerJ">
        <title>Extensive microbial diversity within the chicken gut microbiome revealed by metagenomics and culture.</title>
        <authorList>
            <person name="Gilroy R."/>
            <person name="Ravi A."/>
            <person name="Getino M."/>
            <person name="Pursley I."/>
            <person name="Horton D.L."/>
            <person name="Alikhan N.F."/>
            <person name="Baker D."/>
            <person name="Gharbi K."/>
            <person name="Hall N."/>
            <person name="Watson M."/>
            <person name="Adriaenssens E.M."/>
            <person name="Foster-Nyarko E."/>
            <person name="Jarju S."/>
            <person name="Secka A."/>
            <person name="Antonio M."/>
            <person name="Oren A."/>
            <person name="Chaudhuri R.R."/>
            <person name="La Ragione R."/>
            <person name="Hildebrand F."/>
            <person name="Pallen M.J."/>
        </authorList>
    </citation>
    <scope>NUCLEOTIDE SEQUENCE</scope>
    <source>
        <strain evidence="1">ChiHecec2B26-12326</strain>
    </source>
</reference>
<dbReference type="EC" id="2.4.-.-" evidence="1"/>
<sequence>MEKHINIVSFNIPYPANYGGVIDVYYKLMALRALGVKIILHCFEYERPRSRELERICERVFYYKRRTGLLTNLTHLPYNVYSRKDPLLIQHLLENDYPILFEGLHTCYYLGDPRLRHRMKIVRECNIEHDYYRYLAQSGKGFVRNLFFRIEAARFQTYEPVLRHANRIIAVSTTDAAYLRKRFPEQVVDFMPCFHENERITALPGQSDFILYHGKLSVVENERAALFLIERVFRHLRCTCVIAGMNPSRRLIEAAKPYPHIRVEANPDTERMEKLIHQAQIHILITFQNTGLKLKLLNSLFAGRHTIVNTLMLAGSGLDALCHIADTPQEMIQACETLMKQPIDQVSIDQRRNLLYPTFSNKEEGKRLYQMIYED</sequence>